<sequence>MERVGCGERILVILLGEPHRVLFRPLSHGLQAGSNSHRCGSSWRTHQHPTCAPRLEEKKPPARGNDKLIPMADKDIIGKETIRRLAADIALYLLELSIDPGSPVVLPTEHQRVEDRRADLVVRLREVGGEDYSGPQIQDSSLSSTLEQ</sequence>
<accession>A0A450X2C8</accession>
<evidence type="ECO:0000256" key="1">
    <source>
        <dbReference type="SAM" id="MobiDB-lite"/>
    </source>
</evidence>
<organism evidence="4">
    <name type="scientific">Candidatus Kentrum sp. FM</name>
    <dbReference type="NCBI Taxonomy" id="2126340"/>
    <lineage>
        <taxon>Bacteria</taxon>
        <taxon>Pseudomonadati</taxon>
        <taxon>Pseudomonadota</taxon>
        <taxon>Gammaproteobacteria</taxon>
        <taxon>Candidatus Kentrum</taxon>
    </lineage>
</organism>
<protein>
    <submittedName>
        <fullName evidence="4">Uncharacterized protein</fullName>
    </submittedName>
</protein>
<feature type="compositionally biased region" description="Basic and acidic residues" evidence="1">
    <location>
        <begin position="54"/>
        <end position="67"/>
    </location>
</feature>
<dbReference type="AlphaFoldDB" id="A0A450X2C8"/>
<dbReference type="EMBL" id="CAADFA010000340">
    <property type="protein sequence ID" value="VFJ63283.1"/>
    <property type="molecule type" value="Genomic_DNA"/>
</dbReference>
<reference evidence="4" key="1">
    <citation type="submission" date="2019-02" db="EMBL/GenBank/DDBJ databases">
        <authorList>
            <person name="Gruber-Vodicka R. H."/>
            <person name="Seah K. B. B."/>
        </authorList>
    </citation>
    <scope>NUCLEOTIDE SEQUENCE</scope>
    <source>
        <strain evidence="3">BECK_BZ163</strain>
        <strain evidence="4">BECK_BZ164</strain>
        <strain evidence="2">BECK_BZ165</strain>
    </source>
</reference>
<feature type="region of interest" description="Disordered" evidence="1">
    <location>
        <begin position="129"/>
        <end position="148"/>
    </location>
</feature>
<feature type="region of interest" description="Disordered" evidence="1">
    <location>
        <begin position="36"/>
        <end position="67"/>
    </location>
</feature>
<dbReference type="EMBL" id="CAADEZ010000347">
    <property type="protein sequence ID" value="VFJ64082.1"/>
    <property type="molecule type" value="Genomic_DNA"/>
</dbReference>
<evidence type="ECO:0000313" key="2">
    <source>
        <dbReference type="EMBL" id="VFJ63283.1"/>
    </source>
</evidence>
<feature type="compositionally biased region" description="Polar residues" evidence="1">
    <location>
        <begin position="135"/>
        <end position="148"/>
    </location>
</feature>
<dbReference type="EMBL" id="CAADFL010000926">
    <property type="protein sequence ID" value="VFK23464.1"/>
    <property type="molecule type" value="Genomic_DNA"/>
</dbReference>
<proteinExistence type="predicted"/>
<evidence type="ECO:0000313" key="3">
    <source>
        <dbReference type="EMBL" id="VFJ64082.1"/>
    </source>
</evidence>
<name>A0A450X2C8_9GAMM</name>
<evidence type="ECO:0000313" key="4">
    <source>
        <dbReference type="EMBL" id="VFK23464.1"/>
    </source>
</evidence>
<gene>
    <name evidence="3" type="ORF">BECKFM1743A_GA0114220_103476</name>
    <name evidence="4" type="ORF">BECKFM1743B_GA0114221_109261</name>
    <name evidence="2" type="ORF">BECKFM1743C_GA0114222_103406</name>
</gene>